<dbReference type="PANTHER" id="PTHR42204:SF1">
    <property type="entry name" value="INTEGRAL MEMBRANE PROTEIN"/>
    <property type="match status" value="1"/>
</dbReference>
<keyword evidence="1" id="KW-0812">Transmembrane</keyword>
<evidence type="ECO:0000259" key="2">
    <source>
        <dbReference type="Pfam" id="PF01970"/>
    </source>
</evidence>
<evidence type="ECO:0000313" key="3">
    <source>
        <dbReference type="EMBL" id="SEO70811.1"/>
    </source>
</evidence>
<keyword evidence="4" id="KW-1185">Reference proteome</keyword>
<sequence length="182" mass="17823">MVLPGVSVAADPATSLAVVGFAVGGVALGTLSGLVPGLHANNFALLLAAVASSVPGPPRLVRVAMLAAGVVHTFLDVVPALALGVPDAAMAATALPGHRLVVAGRGREALRLSALGSGAAVLFAIPLALPVTAAMTAAYPVVRAHLPLVLAAVVGFLLVTEPTHRAAVAVQSPSPPAPCSAR</sequence>
<reference evidence="4" key="1">
    <citation type="submission" date="2016-10" db="EMBL/GenBank/DDBJ databases">
        <authorList>
            <person name="Varghese N."/>
            <person name="Submissions S."/>
        </authorList>
    </citation>
    <scope>NUCLEOTIDE SEQUENCE [LARGE SCALE GENOMIC DNA]</scope>
    <source>
        <strain evidence="4">CGMCC 1.10121</strain>
    </source>
</reference>
<gene>
    <name evidence="3" type="ORF">SAMN04487948_104287</name>
</gene>
<accession>A0A1H8RWI3</accession>
<feature type="transmembrane region" description="Helical" evidence="1">
    <location>
        <begin position="141"/>
        <end position="159"/>
    </location>
</feature>
<dbReference type="Proteomes" id="UP000199126">
    <property type="component" value="Unassembled WGS sequence"/>
</dbReference>
<keyword evidence="1" id="KW-0472">Membrane</keyword>
<feature type="domain" description="DUF112" evidence="2">
    <location>
        <begin position="21"/>
        <end position="162"/>
    </location>
</feature>
<protein>
    <submittedName>
        <fullName evidence="3">Tripartite tricarboxylate transporter TctA family protein</fullName>
    </submittedName>
</protein>
<name>A0A1H8RWI3_9EURY</name>
<evidence type="ECO:0000313" key="4">
    <source>
        <dbReference type="Proteomes" id="UP000199126"/>
    </source>
</evidence>
<feature type="transmembrane region" description="Helical" evidence="1">
    <location>
        <begin position="109"/>
        <end position="129"/>
    </location>
</feature>
<keyword evidence="1" id="KW-1133">Transmembrane helix</keyword>
<proteinExistence type="predicted"/>
<organism evidence="3 4">
    <name type="scientific">Halogranum amylolyticum</name>
    <dbReference type="NCBI Taxonomy" id="660520"/>
    <lineage>
        <taxon>Archaea</taxon>
        <taxon>Methanobacteriati</taxon>
        <taxon>Methanobacteriota</taxon>
        <taxon>Stenosarchaea group</taxon>
        <taxon>Halobacteria</taxon>
        <taxon>Halobacteriales</taxon>
        <taxon>Haloferacaceae</taxon>
    </lineage>
</organism>
<dbReference type="InterPro" id="IPR002823">
    <property type="entry name" value="DUF112_TM"/>
</dbReference>
<dbReference type="PANTHER" id="PTHR42204">
    <property type="entry name" value="INTEGRAL MEMBRANE PROTEIN"/>
    <property type="match status" value="1"/>
</dbReference>
<evidence type="ECO:0000256" key="1">
    <source>
        <dbReference type="SAM" id="Phobius"/>
    </source>
</evidence>
<dbReference type="Pfam" id="PF01970">
    <property type="entry name" value="TctA"/>
    <property type="match status" value="1"/>
</dbReference>
<feature type="transmembrane region" description="Helical" evidence="1">
    <location>
        <begin position="12"/>
        <end position="31"/>
    </location>
</feature>
<dbReference type="AlphaFoldDB" id="A0A1H8RWI3"/>
<dbReference type="EMBL" id="FODV01000004">
    <property type="protein sequence ID" value="SEO70811.1"/>
    <property type="molecule type" value="Genomic_DNA"/>
</dbReference>